<evidence type="ECO:0008006" key="3">
    <source>
        <dbReference type="Google" id="ProtNLM"/>
    </source>
</evidence>
<dbReference type="EMBL" id="WBVO01000005">
    <property type="protein sequence ID" value="KAB2810141.1"/>
    <property type="molecule type" value="Genomic_DNA"/>
</dbReference>
<keyword evidence="2" id="KW-1185">Reference proteome</keyword>
<evidence type="ECO:0000313" key="1">
    <source>
        <dbReference type="EMBL" id="KAB2810141.1"/>
    </source>
</evidence>
<accession>A0A6N6RG42</accession>
<dbReference type="AlphaFoldDB" id="A0A6N6RG42"/>
<protein>
    <recommendedName>
        <fullName evidence="3">Alpha/beta hydrolase</fullName>
    </recommendedName>
</protein>
<name>A0A6N6RG42_9FLAO</name>
<gene>
    <name evidence="1" type="ORF">F8C67_07865</name>
</gene>
<organism evidence="1 2">
    <name type="scientific">Phaeocystidibacter luteus</name>
    <dbReference type="NCBI Taxonomy" id="911197"/>
    <lineage>
        <taxon>Bacteria</taxon>
        <taxon>Pseudomonadati</taxon>
        <taxon>Bacteroidota</taxon>
        <taxon>Flavobacteriia</taxon>
        <taxon>Flavobacteriales</taxon>
        <taxon>Phaeocystidibacteraceae</taxon>
        <taxon>Phaeocystidibacter</taxon>
    </lineage>
</organism>
<dbReference type="OrthoDB" id="9773293at2"/>
<evidence type="ECO:0000313" key="2">
    <source>
        <dbReference type="Proteomes" id="UP000468650"/>
    </source>
</evidence>
<dbReference type="RefSeq" id="WP_151667285.1">
    <property type="nucleotide sequence ID" value="NZ_WBVO01000005.1"/>
</dbReference>
<comment type="caution">
    <text evidence="1">The sequence shown here is derived from an EMBL/GenBank/DDBJ whole genome shotgun (WGS) entry which is preliminary data.</text>
</comment>
<sequence>MRILAFLSILLFAACGVKYTESTFLSEEEQMGYECVILTPKKPVGTFLYLSDSSEFQSYPTALQKEMIKDGYRVVIPTRWGNNGRSRAKFDTYNNRLNGVTNSLTQIASEIDTLGNLIVFADGFYAPIAIRTARDYRASQLWMVEPLSNPLYSIVISQVNSSADTSSISELWGLSSDVEFQELSASMDLDNRVPERFFGPHYSAFIRSYWTLDVVNTAMYNVDSSTRIMTAFHSDYTFHSSENETYWVENEKAEVLQLPLEVDTVPYRLSVVESVFLEN</sequence>
<proteinExistence type="predicted"/>
<reference evidence="1 2" key="1">
    <citation type="submission" date="2019-09" db="EMBL/GenBank/DDBJ databases">
        <title>Genomes of family Cryomorphaceae.</title>
        <authorList>
            <person name="Bowman J.P."/>
        </authorList>
    </citation>
    <scope>NUCLEOTIDE SEQUENCE [LARGE SCALE GENOMIC DNA]</scope>
    <source>
        <strain evidence="1 2">LMG 25704</strain>
    </source>
</reference>
<dbReference type="PROSITE" id="PS51257">
    <property type="entry name" value="PROKAR_LIPOPROTEIN"/>
    <property type="match status" value="1"/>
</dbReference>
<dbReference type="Proteomes" id="UP000468650">
    <property type="component" value="Unassembled WGS sequence"/>
</dbReference>